<dbReference type="PIRSF" id="PIRSF011312">
    <property type="entry name" value="Cell_cycle_HUS1"/>
    <property type="match status" value="1"/>
</dbReference>
<dbReference type="GO" id="GO:0044778">
    <property type="term" value="P:meiotic DNA integrity checkpoint signaling"/>
    <property type="evidence" value="ECO:0007669"/>
    <property type="project" value="TreeGrafter"/>
</dbReference>
<dbReference type="InterPro" id="IPR016580">
    <property type="entry name" value="HUS1"/>
</dbReference>
<evidence type="ECO:0000313" key="10">
    <source>
        <dbReference type="Proteomes" id="UP000085678"/>
    </source>
</evidence>
<dbReference type="GO" id="GO:0000723">
    <property type="term" value="P:telomere maintenance"/>
    <property type="evidence" value="ECO:0007669"/>
    <property type="project" value="TreeGrafter"/>
</dbReference>
<evidence type="ECO:0000256" key="5">
    <source>
        <dbReference type="ARBA" id="ARBA00022763"/>
    </source>
</evidence>
<dbReference type="AlphaFoldDB" id="A0A1S3I6X9"/>
<evidence type="ECO:0000256" key="8">
    <source>
        <dbReference type="ARBA" id="ARBA00061731"/>
    </source>
</evidence>
<dbReference type="GeneID" id="106161247"/>
<dbReference type="GO" id="GO:0009314">
    <property type="term" value="P:response to radiation"/>
    <property type="evidence" value="ECO:0007669"/>
    <property type="project" value="UniProtKB-ARBA"/>
</dbReference>
<dbReference type="PANTHER" id="PTHR12900:SF0">
    <property type="entry name" value="CHECKPOINT PROTEIN"/>
    <property type="match status" value="1"/>
</dbReference>
<evidence type="ECO:0000256" key="2">
    <source>
        <dbReference type="ARBA" id="ARBA00004514"/>
    </source>
</evidence>
<evidence type="ECO:0000256" key="9">
    <source>
        <dbReference type="PIRNR" id="PIRNR011312"/>
    </source>
</evidence>
<keyword evidence="4" id="KW-0963">Cytoplasm</keyword>
<keyword evidence="5" id="KW-0227">DNA damage</keyword>
<dbReference type="GO" id="GO:0030896">
    <property type="term" value="C:checkpoint clamp complex"/>
    <property type="evidence" value="ECO:0007669"/>
    <property type="project" value="InterPro"/>
</dbReference>
<dbReference type="Gene3D" id="3.70.10.10">
    <property type="match status" value="1"/>
</dbReference>
<proteinExistence type="inferred from homology"/>
<dbReference type="GO" id="GO:0005829">
    <property type="term" value="C:cytosol"/>
    <property type="evidence" value="ECO:0007669"/>
    <property type="project" value="UniProtKB-SubCell"/>
</dbReference>
<dbReference type="GO" id="GO:0005730">
    <property type="term" value="C:nucleolus"/>
    <property type="evidence" value="ECO:0007669"/>
    <property type="project" value="InterPro"/>
</dbReference>
<protein>
    <recommendedName>
        <fullName evidence="9">Checkpoint protein</fullName>
    </recommendedName>
</protein>
<dbReference type="Pfam" id="PF04005">
    <property type="entry name" value="Hus1"/>
    <property type="match status" value="1"/>
</dbReference>
<dbReference type="GO" id="GO:0033314">
    <property type="term" value="P:mitotic DNA replication checkpoint signaling"/>
    <property type="evidence" value="ECO:0007669"/>
    <property type="project" value="TreeGrafter"/>
</dbReference>
<evidence type="ECO:0000256" key="3">
    <source>
        <dbReference type="ARBA" id="ARBA00005563"/>
    </source>
</evidence>
<comment type="subcellular location">
    <subcellularLocation>
        <location evidence="2">Cytoplasm</location>
        <location evidence="2">Cytosol</location>
    </subcellularLocation>
    <subcellularLocation>
        <location evidence="1">Nucleus</location>
    </subcellularLocation>
</comment>
<dbReference type="PANTHER" id="PTHR12900">
    <property type="entry name" value="MITOTIC AND DNA DAMAGE CHECKPOINT PROTEIN HUS1"/>
    <property type="match status" value="1"/>
</dbReference>
<evidence type="ECO:0000256" key="7">
    <source>
        <dbReference type="ARBA" id="ARBA00055414"/>
    </source>
</evidence>
<comment type="subunit">
    <text evidence="8">Component of the toroidal 9-1-1 (RAD9-RAD1-HUS1) complex, composed of RAD9A, RAD1 and HUS1. The 9-1-1 complex associates with LIG1, POLB, FEN1, RAD17, HDAC1, RPA1 and RPA2. The 9-1-1 complex associates with the RAD17-RFC complex. HUS1 interacts with POLB, HDAC1, FEN1, PCNA and RAD9B. HUS1 does not interact with RAD17. Interacts with DNAJC7.</text>
</comment>
<gene>
    <name evidence="11" type="primary">LOC106161247</name>
</gene>
<dbReference type="InterPro" id="IPR007150">
    <property type="entry name" value="HUS1/Mec3"/>
</dbReference>
<dbReference type="GO" id="GO:0000724">
    <property type="term" value="P:double-strand break repair via homologous recombination"/>
    <property type="evidence" value="ECO:0007669"/>
    <property type="project" value="TreeGrafter"/>
</dbReference>
<comment type="function">
    <text evidence="7">Component of the 9-1-1 cell-cycle checkpoint response complex that plays a major role in DNA repair. The 9-1-1 complex is recruited to DNA lesion upon damage by the RAD17-replication factor C (RFC) clamp loader complex. Acts then as a sliding clamp platform on DNA for several proteins involved in long-patch base excision repair (LP-BER). The 9-1-1 complex stimulates DNA polymerase beta (POLB) activity by increasing its affinity for the 3'-OH end of the primer-template and stabilizes POLB to those sites where LP-BER proceeds; endonuclease FEN1 cleavage activity on substrates with double, nick, or gap flaps of distinct sequences and lengths; and DNA ligase I (LIG1) on long-patch base excision repair substrates. The 9-1-1 complex is necessary for the recruitment of RHNO1 to sites of double-stranded breaks (DSB) occurring during the S phase.</text>
</comment>
<dbReference type="STRING" id="7574.A0A1S3I6X9"/>
<dbReference type="GO" id="GO:0035861">
    <property type="term" value="C:site of double-strand break"/>
    <property type="evidence" value="ECO:0007669"/>
    <property type="project" value="TreeGrafter"/>
</dbReference>
<dbReference type="InParanoid" id="A0A1S3I6X9"/>
<evidence type="ECO:0000256" key="6">
    <source>
        <dbReference type="ARBA" id="ARBA00023242"/>
    </source>
</evidence>
<dbReference type="OMA" id="VCWMRLE"/>
<evidence type="ECO:0000256" key="1">
    <source>
        <dbReference type="ARBA" id="ARBA00004123"/>
    </source>
</evidence>
<dbReference type="FunFam" id="3.70.10.10:FF:000006">
    <property type="entry name" value="Checkpoint protein"/>
    <property type="match status" value="1"/>
</dbReference>
<dbReference type="Proteomes" id="UP000085678">
    <property type="component" value="Unplaced"/>
</dbReference>
<dbReference type="FunCoup" id="A0A1S3I6X9">
    <property type="interactions" value="1608"/>
</dbReference>
<dbReference type="OrthoDB" id="10063861at2759"/>
<sequence length="288" mass="32793">MRFRGKIVDVGCIQHFTRVISMVAKLAKNCTVRITSSKIYFILSERLVNGGVNIWCELSQTNFFSEYAMDGLSEEYNEIFLEVVPDNMVKCLKTAQTAKSVKIKLTKKHSPCLTFEVELPSLTGHSRVVTHDVPVNVIPRRLWDEFEEPEMPDFDVSIYMPSLKVLRNVTDKMKNLNNYVTIAANGSGEMVLKVETDMASVSTHFGDLSNPQWSKENMSAAANSQPKDRDPEKFAEARIDIRKFSQFLSGQQVNPERVICNILDNRVVHFFLLHDDVSLQYFMPVISS</sequence>
<keyword evidence="10" id="KW-1185">Reference proteome</keyword>
<comment type="similarity">
    <text evidence="3 9">Belongs to the HUS1 family.</text>
</comment>
<reference evidence="11" key="1">
    <citation type="submission" date="2025-08" db="UniProtKB">
        <authorList>
            <consortium name="RefSeq"/>
        </authorList>
    </citation>
    <scope>IDENTIFICATION</scope>
    <source>
        <tissue evidence="11">Gonads</tissue>
    </source>
</reference>
<dbReference type="RefSeq" id="XP_013393601.1">
    <property type="nucleotide sequence ID" value="XM_013538147.1"/>
</dbReference>
<dbReference type="GO" id="GO:0006289">
    <property type="term" value="P:nucleotide-excision repair"/>
    <property type="evidence" value="ECO:0007669"/>
    <property type="project" value="TreeGrafter"/>
</dbReference>
<evidence type="ECO:0000256" key="4">
    <source>
        <dbReference type="ARBA" id="ARBA00022490"/>
    </source>
</evidence>
<keyword evidence="6" id="KW-0539">Nucleus</keyword>
<evidence type="ECO:0000313" key="11">
    <source>
        <dbReference type="RefSeq" id="XP_013393601.1"/>
    </source>
</evidence>
<organism evidence="10 11">
    <name type="scientific">Lingula anatina</name>
    <name type="common">Brachiopod</name>
    <name type="synonym">Lingula unguis</name>
    <dbReference type="NCBI Taxonomy" id="7574"/>
    <lineage>
        <taxon>Eukaryota</taxon>
        <taxon>Metazoa</taxon>
        <taxon>Spiralia</taxon>
        <taxon>Lophotrochozoa</taxon>
        <taxon>Brachiopoda</taxon>
        <taxon>Linguliformea</taxon>
        <taxon>Lingulata</taxon>
        <taxon>Lingulida</taxon>
        <taxon>Linguloidea</taxon>
        <taxon>Lingulidae</taxon>
        <taxon>Lingula</taxon>
    </lineage>
</organism>
<name>A0A1S3I6X9_LINAN</name>
<dbReference type="GO" id="GO:0031573">
    <property type="term" value="P:mitotic intra-S DNA damage checkpoint signaling"/>
    <property type="evidence" value="ECO:0007669"/>
    <property type="project" value="TreeGrafter"/>
</dbReference>
<accession>A0A1S3I6X9</accession>
<dbReference type="KEGG" id="lak:106161247"/>